<evidence type="ECO:0000256" key="2">
    <source>
        <dbReference type="ARBA" id="ARBA00022694"/>
    </source>
</evidence>
<sequence length="288" mass="33259">MEETENHQKVPKNEVNKILEELSMILLSKPKKINNISEAVWLPEATLSQIIKQKGVHFNTMGFTKKSVTYLNAYETLYLIEKGCLDLYFKEKVVGIKAAYCLILRSETDFENYQVYSTLKRQGYVVLKSCNNANILENNNCSHVLWDCGFIYKKLQIVNSVSYHLFMNSYNNSFTRCHKCDAEAWKIDFNIYKSSRNFKKSLPGTPDFQVVCKKPSDLIFNCDNIFELIKSSLEEVTCLNENKKNKNKELKTDKNFKTSNNLDDVNIKIAVSDNGMVTFLTLNPVVKF</sequence>
<feature type="domain" description="tRNA-splicing endonuclease subunit Sen54 N-terminal" evidence="3">
    <location>
        <begin position="31"/>
        <end position="88"/>
    </location>
</feature>
<proteinExistence type="inferred from homology"/>
<dbReference type="GO" id="GO:0000214">
    <property type="term" value="C:tRNA-intron endonuclease complex"/>
    <property type="evidence" value="ECO:0007669"/>
    <property type="project" value="TreeGrafter"/>
</dbReference>
<keyword evidence="5" id="KW-1185">Reference proteome</keyword>
<dbReference type="AlphaFoldDB" id="A0AAD5UAJ0"/>
<reference evidence="4" key="1">
    <citation type="submission" date="2020-05" db="EMBL/GenBank/DDBJ databases">
        <title>Phylogenomic resolution of chytrid fungi.</title>
        <authorList>
            <person name="Stajich J.E."/>
            <person name="Amses K."/>
            <person name="Simmons R."/>
            <person name="Seto K."/>
            <person name="Myers J."/>
            <person name="Bonds A."/>
            <person name="Quandt C.A."/>
            <person name="Barry K."/>
            <person name="Liu P."/>
            <person name="Grigoriev I."/>
            <person name="Longcore J.E."/>
            <person name="James T.Y."/>
        </authorList>
    </citation>
    <scope>NUCLEOTIDE SEQUENCE</scope>
    <source>
        <strain evidence="4">JEL0476</strain>
    </source>
</reference>
<dbReference type="Gene3D" id="3.40.1350.150">
    <property type="match status" value="1"/>
</dbReference>
<dbReference type="Pfam" id="PF12928">
    <property type="entry name" value="tRNA_int_end_N2"/>
    <property type="match status" value="1"/>
</dbReference>
<dbReference type="InterPro" id="IPR024336">
    <property type="entry name" value="tRNA_splic_suSen54_N"/>
</dbReference>
<evidence type="ECO:0000256" key="1">
    <source>
        <dbReference type="ARBA" id="ARBA00005736"/>
    </source>
</evidence>
<gene>
    <name evidence="4" type="ORF">HK099_004699</name>
</gene>
<dbReference type="PANTHER" id="PTHR21027:SF1">
    <property type="entry name" value="TRNA-SPLICING ENDONUCLEASE SUBUNIT SEN54"/>
    <property type="match status" value="1"/>
</dbReference>
<accession>A0AAD5UAJ0</accession>
<protein>
    <recommendedName>
        <fullName evidence="3">tRNA-splicing endonuclease subunit Sen54 N-terminal domain-containing protein</fullName>
    </recommendedName>
</protein>
<dbReference type="InterPro" id="IPR024337">
    <property type="entry name" value="tRNA_splic_suSen54"/>
</dbReference>
<evidence type="ECO:0000313" key="5">
    <source>
        <dbReference type="Proteomes" id="UP001211065"/>
    </source>
</evidence>
<dbReference type="GO" id="GO:0000379">
    <property type="term" value="P:tRNA-type intron splice site recognition and cleavage"/>
    <property type="evidence" value="ECO:0007669"/>
    <property type="project" value="TreeGrafter"/>
</dbReference>
<evidence type="ECO:0000313" key="4">
    <source>
        <dbReference type="EMBL" id="KAJ3226523.1"/>
    </source>
</evidence>
<name>A0AAD5UAJ0_9FUNG</name>
<keyword evidence="2" id="KW-0819">tRNA processing</keyword>
<dbReference type="PANTHER" id="PTHR21027">
    <property type="entry name" value="TRNA-SPLICING ENDONUCLEASE SUBUNIT SEN54"/>
    <property type="match status" value="1"/>
</dbReference>
<evidence type="ECO:0000259" key="3">
    <source>
        <dbReference type="Pfam" id="PF12928"/>
    </source>
</evidence>
<comment type="caution">
    <text evidence="4">The sequence shown here is derived from an EMBL/GenBank/DDBJ whole genome shotgun (WGS) entry which is preliminary data.</text>
</comment>
<dbReference type="EMBL" id="JADGJW010000034">
    <property type="protein sequence ID" value="KAJ3226523.1"/>
    <property type="molecule type" value="Genomic_DNA"/>
</dbReference>
<dbReference type="Proteomes" id="UP001211065">
    <property type="component" value="Unassembled WGS sequence"/>
</dbReference>
<comment type="similarity">
    <text evidence="1">Belongs to the SEN54 family.</text>
</comment>
<organism evidence="4 5">
    <name type="scientific">Clydaea vesicula</name>
    <dbReference type="NCBI Taxonomy" id="447962"/>
    <lineage>
        <taxon>Eukaryota</taxon>
        <taxon>Fungi</taxon>
        <taxon>Fungi incertae sedis</taxon>
        <taxon>Chytridiomycota</taxon>
        <taxon>Chytridiomycota incertae sedis</taxon>
        <taxon>Chytridiomycetes</taxon>
        <taxon>Lobulomycetales</taxon>
        <taxon>Lobulomycetaceae</taxon>
        <taxon>Clydaea</taxon>
    </lineage>
</organism>